<dbReference type="InterPro" id="IPR036465">
    <property type="entry name" value="vWFA_dom_sf"/>
</dbReference>
<evidence type="ECO:0000313" key="3">
    <source>
        <dbReference type="Proteomes" id="UP001597211"/>
    </source>
</evidence>
<reference evidence="3" key="1">
    <citation type="journal article" date="2019" name="Int. J. Syst. Evol. Microbiol.">
        <title>The Global Catalogue of Microorganisms (GCM) 10K type strain sequencing project: providing services to taxonomists for standard genome sequencing and annotation.</title>
        <authorList>
            <consortium name="The Broad Institute Genomics Platform"/>
            <consortium name="The Broad Institute Genome Sequencing Center for Infectious Disease"/>
            <person name="Wu L."/>
            <person name="Ma J."/>
        </authorList>
    </citation>
    <scope>NUCLEOTIDE SEQUENCE [LARGE SCALE GENOMIC DNA]</scope>
    <source>
        <strain evidence="3">CCUG 48216</strain>
    </source>
</reference>
<proteinExistence type="predicted"/>
<organism evidence="2 3">
    <name type="scientific">Paenibacillus timonensis</name>
    <dbReference type="NCBI Taxonomy" id="225915"/>
    <lineage>
        <taxon>Bacteria</taxon>
        <taxon>Bacillati</taxon>
        <taxon>Bacillota</taxon>
        <taxon>Bacilli</taxon>
        <taxon>Bacillales</taxon>
        <taxon>Paenibacillaceae</taxon>
        <taxon>Paenibacillus</taxon>
    </lineage>
</organism>
<dbReference type="SUPFAM" id="SSF53300">
    <property type="entry name" value="vWA-like"/>
    <property type="match status" value="1"/>
</dbReference>
<comment type="caution">
    <text evidence="2">The sequence shown here is derived from an EMBL/GenBank/DDBJ whole genome shotgun (WGS) entry which is preliminary data.</text>
</comment>
<keyword evidence="3" id="KW-1185">Reference proteome</keyword>
<name>A0ABW3SAF5_9BACL</name>
<dbReference type="PROSITE" id="PS50234">
    <property type="entry name" value="VWFA"/>
    <property type="match status" value="1"/>
</dbReference>
<evidence type="ECO:0000259" key="1">
    <source>
        <dbReference type="PROSITE" id="PS50234"/>
    </source>
</evidence>
<dbReference type="EMBL" id="JBHTKZ010000009">
    <property type="protein sequence ID" value="MFD1181180.1"/>
    <property type="molecule type" value="Genomic_DNA"/>
</dbReference>
<dbReference type="Gene3D" id="3.40.50.410">
    <property type="entry name" value="von Willebrand factor, type A domain"/>
    <property type="match status" value="1"/>
</dbReference>
<dbReference type="RefSeq" id="WP_240268573.1">
    <property type="nucleotide sequence ID" value="NZ_JAKSXN010000013.1"/>
</dbReference>
<feature type="domain" description="VWFA" evidence="1">
    <location>
        <begin position="7"/>
        <end position="149"/>
    </location>
</feature>
<protein>
    <recommendedName>
        <fullName evidence="1">VWFA domain-containing protein</fullName>
    </recommendedName>
</protein>
<dbReference type="InterPro" id="IPR002035">
    <property type="entry name" value="VWF_A"/>
</dbReference>
<gene>
    <name evidence="2" type="ORF">ACFQ2Z_07405</name>
</gene>
<sequence>MKQGLTELAFILDKSGSMAGLEADTIGGYNSMLKKQKAIEGECRITTVLFANNDELLHDRIDIRAVSPMTEKEYQVGGTTALLDAIGRTIHKIGNAQKHTADEYRAEKVMVVIITDGEENASREYTAKRVKKMIEHQKTRQGWEFIFLGANIDAVETARHFGISPDRAQNFHADREGVELNFRVMSEAVASFRQTASMPEDWNEEIRENYQRREGR</sequence>
<accession>A0ABW3SAF5</accession>
<dbReference type="Proteomes" id="UP001597211">
    <property type="component" value="Unassembled WGS sequence"/>
</dbReference>
<evidence type="ECO:0000313" key="2">
    <source>
        <dbReference type="EMBL" id="MFD1181180.1"/>
    </source>
</evidence>